<dbReference type="EMBL" id="JAEMGP010000011">
    <property type="protein sequence ID" value="KAG5202950.1"/>
    <property type="molecule type" value="Genomic_DNA"/>
</dbReference>
<comment type="caution">
    <text evidence="2">The sequence shown here is derived from an EMBL/GenBank/DDBJ whole genome shotgun (WGS) entry which is preliminary data.</text>
</comment>
<accession>A0A835ZW96</accession>
<feature type="compositionally biased region" description="Basic and acidic residues" evidence="1">
    <location>
        <begin position="22"/>
        <end position="49"/>
    </location>
</feature>
<feature type="compositionally biased region" description="Basic residues" evidence="1">
    <location>
        <begin position="97"/>
        <end position="111"/>
    </location>
</feature>
<feature type="compositionally biased region" description="Basic and acidic residues" evidence="1">
    <location>
        <begin position="87"/>
        <end position="96"/>
    </location>
</feature>
<name>A0A835ZW96_SHEEP</name>
<organism evidence="2 3">
    <name type="scientific">Ovis aries</name>
    <name type="common">Sheep</name>
    <dbReference type="NCBI Taxonomy" id="9940"/>
    <lineage>
        <taxon>Eukaryota</taxon>
        <taxon>Metazoa</taxon>
        <taxon>Chordata</taxon>
        <taxon>Craniata</taxon>
        <taxon>Vertebrata</taxon>
        <taxon>Euteleostomi</taxon>
        <taxon>Mammalia</taxon>
        <taxon>Eutheria</taxon>
        <taxon>Laurasiatheria</taxon>
        <taxon>Artiodactyla</taxon>
        <taxon>Ruminantia</taxon>
        <taxon>Pecora</taxon>
        <taxon>Bovidae</taxon>
        <taxon>Caprinae</taxon>
        <taxon>Ovis</taxon>
    </lineage>
</organism>
<feature type="compositionally biased region" description="Low complexity" evidence="1">
    <location>
        <begin position="74"/>
        <end position="86"/>
    </location>
</feature>
<gene>
    <name evidence="2" type="ORF">JEQ12_002533</name>
</gene>
<protein>
    <submittedName>
        <fullName evidence="2">Uncharacterized protein</fullName>
    </submittedName>
</protein>
<dbReference type="AlphaFoldDB" id="A0A835ZW96"/>
<feature type="region of interest" description="Disordered" evidence="1">
    <location>
        <begin position="22"/>
        <end position="111"/>
    </location>
</feature>
<evidence type="ECO:0000256" key="1">
    <source>
        <dbReference type="SAM" id="MobiDB-lite"/>
    </source>
</evidence>
<evidence type="ECO:0000313" key="3">
    <source>
        <dbReference type="Proteomes" id="UP000664991"/>
    </source>
</evidence>
<evidence type="ECO:0000313" key="2">
    <source>
        <dbReference type="EMBL" id="KAG5202950.1"/>
    </source>
</evidence>
<reference evidence="2 3" key="1">
    <citation type="submission" date="2020-12" db="EMBL/GenBank/DDBJ databases">
        <title>De novo assembly of Tibetan sheep genome.</title>
        <authorList>
            <person name="Li X."/>
        </authorList>
    </citation>
    <scope>NUCLEOTIDE SEQUENCE [LARGE SCALE GENOMIC DNA]</scope>
    <source>
        <tissue evidence="2">Heart</tissue>
    </source>
</reference>
<sequence length="111" mass="12476">MGGLDTWIGSALQSTGLSRLVSKDQRLSEETKSTDQAHDFTDLNDAWDKIRRRTPPSQLSRKRDELPVRAPDTSSSARARISSLRADAQRNPEARQFRRGATRPRGSASRR</sequence>
<proteinExistence type="predicted"/>
<dbReference type="Proteomes" id="UP000664991">
    <property type="component" value="Unassembled WGS sequence"/>
</dbReference>